<organism evidence="2 3">
    <name type="scientific">Astrephomene gubernaculifera</name>
    <dbReference type="NCBI Taxonomy" id="47775"/>
    <lineage>
        <taxon>Eukaryota</taxon>
        <taxon>Viridiplantae</taxon>
        <taxon>Chlorophyta</taxon>
        <taxon>core chlorophytes</taxon>
        <taxon>Chlorophyceae</taxon>
        <taxon>CS clade</taxon>
        <taxon>Chlamydomonadales</taxon>
        <taxon>Astrephomenaceae</taxon>
        <taxon>Astrephomene</taxon>
    </lineage>
</organism>
<dbReference type="Proteomes" id="UP001054857">
    <property type="component" value="Unassembled WGS sequence"/>
</dbReference>
<dbReference type="EMBL" id="BMAR01000006">
    <property type="protein sequence ID" value="GFR43791.1"/>
    <property type="molecule type" value="Genomic_DNA"/>
</dbReference>
<evidence type="ECO:0000256" key="1">
    <source>
        <dbReference type="SAM" id="SignalP"/>
    </source>
</evidence>
<keyword evidence="3" id="KW-1185">Reference proteome</keyword>
<reference evidence="2 3" key="1">
    <citation type="journal article" date="2021" name="Sci. Rep.">
        <title>Genome sequencing of the multicellular alga Astrephomene provides insights into convergent evolution of germ-soma differentiation.</title>
        <authorList>
            <person name="Yamashita S."/>
            <person name="Yamamoto K."/>
            <person name="Matsuzaki R."/>
            <person name="Suzuki S."/>
            <person name="Yamaguchi H."/>
            <person name="Hirooka S."/>
            <person name="Minakuchi Y."/>
            <person name="Miyagishima S."/>
            <person name="Kawachi M."/>
            <person name="Toyoda A."/>
            <person name="Nozaki H."/>
        </authorList>
    </citation>
    <scope>NUCLEOTIDE SEQUENCE [LARGE SCALE GENOMIC DNA]</scope>
    <source>
        <strain evidence="2 3">NIES-4017</strain>
    </source>
</reference>
<dbReference type="AlphaFoldDB" id="A0AAD3HKC5"/>
<protein>
    <submittedName>
        <fullName evidence="2">Uncharacterized protein</fullName>
    </submittedName>
</protein>
<proteinExistence type="predicted"/>
<name>A0AAD3HKC5_9CHLO</name>
<evidence type="ECO:0000313" key="3">
    <source>
        <dbReference type="Proteomes" id="UP001054857"/>
    </source>
</evidence>
<gene>
    <name evidence="2" type="ORF">Agub_g4908</name>
</gene>
<feature type="signal peptide" evidence="1">
    <location>
        <begin position="1"/>
        <end position="22"/>
    </location>
</feature>
<accession>A0AAD3HKC5</accession>
<feature type="chain" id="PRO_5042206904" evidence="1">
    <location>
        <begin position="23"/>
        <end position="335"/>
    </location>
</feature>
<comment type="caution">
    <text evidence="2">The sequence shown here is derived from an EMBL/GenBank/DDBJ whole genome shotgun (WGS) entry which is preliminary data.</text>
</comment>
<sequence>MTACDLRVTWIVLLALTASINAQQSTSTHASIPSYDDPSVALVTSGLELASALANPYKSWAILNSSFGTDDSDWTTNITRTSNFTISGQPGLATSYPVLALNFVKAKILLDGPVALVFQHLVLQGFRSLPLTQSPGLDLLINPPADAGALVVVAEALLVLRICVPHTINQDQLLVNITRPAALPGKQTASSNVSQAGCTNTSLLPAAQAALVPYVSRCWPDAGMYGDIAVACSDVDSFGRATATHYSLQLLRTEFVCTEVMTAECVGRLGPLGCFLFMFPRTPPSPMPSPSPPTPPALPNSPPVAAAAAAGAAAGALAAEAAGRGPAGEAAAGDV</sequence>
<evidence type="ECO:0000313" key="2">
    <source>
        <dbReference type="EMBL" id="GFR43791.1"/>
    </source>
</evidence>
<keyword evidence="1" id="KW-0732">Signal</keyword>